<dbReference type="EMBL" id="QFQP01000062">
    <property type="protein sequence ID" value="PZR04216.1"/>
    <property type="molecule type" value="Genomic_DNA"/>
</dbReference>
<dbReference type="GO" id="GO:0006352">
    <property type="term" value="P:DNA-templated transcription initiation"/>
    <property type="evidence" value="ECO:0007669"/>
    <property type="project" value="InterPro"/>
</dbReference>
<evidence type="ECO:0000256" key="2">
    <source>
        <dbReference type="ARBA" id="ARBA00023015"/>
    </source>
</evidence>
<keyword evidence="5" id="KW-0804">Transcription</keyword>
<dbReference type="Proteomes" id="UP000249061">
    <property type="component" value="Unassembled WGS sequence"/>
</dbReference>
<dbReference type="InterPro" id="IPR013325">
    <property type="entry name" value="RNA_pol_sigma_r2"/>
</dbReference>
<keyword evidence="3" id="KW-0731">Sigma factor</keyword>
<evidence type="ECO:0000259" key="6">
    <source>
        <dbReference type="Pfam" id="PF04542"/>
    </source>
</evidence>
<accession>A0A2W5SXA7</accession>
<dbReference type="SUPFAM" id="SSF88659">
    <property type="entry name" value="Sigma3 and sigma4 domains of RNA polymerase sigma factors"/>
    <property type="match status" value="1"/>
</dbReference>
<dbReference type="Pfam" id="PF04542">
    <property type="entry name" value="Sigma70_r2"/>
    <property type="match status" value="1"/>
</dbReference>
<comment type="similarity">
    <text evidence="1">Belongs to the sigma-70 factor family. ECF subfamily.</text>
</comment>
<protein>
    <recommendedName>
        <fullName evidence="10">Sigma-70 family RNA polymerase sigma factor</fullName>
    </recommendedName>
</protein>
<name>A0A2W5SXA7_9BACT</name>
<dbReference type="InterPro" id="IPR013324">
    <property type="entry name" value="RNA_pol_sigma_r3/r4-like"/>
</dbReference>
<sequence>MALDIGQLFERYHGVVYRRCLSLLRHEHDAEEAVQEVFVAAISGFGRFRLRASPLTWLYAVATRHCLQRLRNQKTQALKRVLVRDDETFDAALDARVELESVLRSLSLGELELVTLHFRDGLTQEEISEVTRVSRKTVGRRLASLSSRIARVDGAGGARGEVQQSG</sequence>
<evidence type="ECO:0000256" key="5">
    <source>
        <dbReference type="ARBA" id="ARBA00023163"/>
    </source>
</evidence>
<dbReference type="Gene3D" id="1.10.10.10">
    <property type="entry name" value="Winged helix-like DNA-binding domain superfamily/Winged helix DNA-binding domain"/>
    <property type="match status" value="1"/>
</dbReference>
<evidence type="ECO:0008006" key="10">
    <source>
        <dbReference type="Google" id="ProtNLM"/>
    </source>
</evidence>
<dbReference type="InterPro" id="IPR013249">
    <property type="entry name" value="RNA_pol_sigma70_r4_t2"/>
</dbReference>
<comment type="caution">
    <text evidence="8">The sequence shown here is derived from an EMBL/GenBank/DDBJ whole genome shotgun (WGS) entry which is preliminary data.</text>
</comment>
<dbReference type="Gene3D" id="1.10.1740.10">
    <property type="match status" value="1"/>
</dbReference>
<keyword evidence="4" id="KW-0238">DNA-binding</keyword>
<evidence type="ECO:0000256" key="1">
    <source>
        <dbReference type="ARBA" id="ARBA00010641"/>
    </source>
</evidence>
<evidence type="ECO:0000313" key="9">
    <source>
        <dbReference type="Proteomes" id="UP000249061"/>
    </source>
</evidence>
<gene>
    <name evidence="8" type="ORF">DI536_34665</name>
</gene>
<organism evidence="8 9">
    <name type="scientific">Archangium gephyra</name>
    <dbReference type="NCBI Taxonomy" id="48"/>
    <lineage>
        <taxon>Bacteria</taxon>
        <taxon>Pseudomonadati</taxon>
        <taxon>Myxococcota</taxon>
        <taxon>Myxococcia</taxon>
        <taxon>Myxococcales</taxon>
        <taxon>Cystobacterineae</taxon>
        <taxon>Archangiaceae</taxon>
        <taxon>Archangium</taxon>
    </lineage>
</organism>
<dbReference type="Pfam" id="PF08281">
    <property type="entry name" value="Sigma70_r4_2"/>
    <property type="match status" value="1"/>
</dbReference>
<dbReference type="InterPro" id="IPR007627">
    <property type="entry name" value="RNA_pol_sigma70_r2"/>
</dbReference>
<dbReference type="GO" id="GO:0003677">
    <property type="term" value="F:DNA binding"/>
    <property type="evidence" value="ECO:0007669"/>
    <property type="project" value="UniProtKB-KW"/>
</dbReference>
<dbReference type="InterPro" id="IPR036388">
    <property type="entry name" value="WH-like_DNA-bd_sf"/>
</dbReference>
<dbReference type="NCBIfam" id="TIGR02937">
    <property type="entry name" value="sigma70-ECF"/>
    <property type="match status" value="1"/>
</dbReference>
<dbReference type="InterPro" id="IPR014284">
    <property type="entry name" value="RNA_pol_sigma-70_dom"/>
</dbReference>
<proteinExistence type="inferred from homology"/>
<feature type="domain" description="RNA polymerase sigma-70 region 2" evidence="6">
    <location>
        <begin position="8"/>
        <end position="74"/>
    </location>
</feature>
<keyword evidence="2" id="KW-0805">Transcription regulation</keyword>
<dbReference type="GO" id="GO:0016987">
    <property type="term" value="F:sigma factor activity"/>
    <property type="evidence" value="ECO:0007669"/>
    <property type="project" value="UniProtKB-KW"/>
</dbReference>
<dbReference type="SUPFAM" id="SSF88946">
    <property type="entry name" value="Sigma2 domain of RNA polymerase sigma factors"/>
    <property type="match status" value="1"/>
</dbReference>
<dbReference type="AlphaFoldDB" id="A0A2W5SXA7"/>
<dbReference type="InterPro" id="IPR039425">
    <property type="entry name" value="RNA_pol_sigma-70-like"/>
</dbReference>
<feature type="domain" description="RNA polymerase sigma factor 70 region 4 type 2" evidence="7">
    <location>
        <begin position="97"/>
        <end position="142"/>
    </location>
</feature>
<dbReference type="PANTHER" id="PTHR43133:SF8">
    <property type="entry name" value="RNA POLYMERASE SIGMA FACTOR HI_1459-RELATED"/>
    <property type="match status" value="1"/>
</dbReference>
<evidence type="ECO:0000259" key="7">
    <source>
        <dbReference type="Pfam" id="PF08281"/>
    </source>
</evidence>
<evidence type="ECO:0000313" key="8">
    <source>
        <dbReference type="EMBL" id="PZR04216.1"/>
    </source>
</evidence>
<evidence type="ECO:0000256" key="4">
    <source>
        <dbReference type="ARBA" id="ARBA00023125"/>
    </source>
</evidence>
<dbReference type="PANTHER" id="PTHR43133">
    <property type="entry name" value="RNA POLYMERASE ECF-TYPE SIGMA FACTO"/>
    <property type="match status" value="1"/>
</dbReference>
<reference evidence="8 9" key="1">
    <citation type="submission" date="2017-08" db="EMBL/GenBank/DDBJ databases">
        <title>Infants hospitalized years apart are colonized by the same room-sourced microbial strains.</title>
        <authorList>
            <person name="Brooks B."/>
            <person name="Olm M.R."/>
            <person name="Firek B.A."/>
            <person name="Baker R."/>
            <person name="Thomas B.C."/>
            <person name="Morowitz M.J."/>
            <person name="Banfield J.F."/>
        </authorList>
    </citation>
    <scope>NUCLEOTIDE SEQUENCE [LARGE SCALE GENOMIC DNA]</scope>
    <source>
        <strain evidence="8">S2_003_000_R2_14</strain>
    </source>
</reference>
<evidence type="ECO:0000256" key="3">
    <source>
        <dbReference type="ARBA" id="ARBA00023082"/>
    </source>
</evidence>